<accession>A0A2A5WUW3</accession>
<evidence type="ECO:0000313" key="1">
    <source>
        <dbReference type="EMBL" id="PDH40325.1"/>
    </source>
</evidence>
<dbReference type="Proteomes" id="UP000219327">
    <property type="component" value="Unassembled WGS sequence"/>
</dbReference>
<dbReference type="AlphaFoldDB" id="A0A2A5WUW3"/>
<sequence>MKIDLPPEFLVQRDCSLTALINFTAKVIKEKDEPFRKVQKRVRARVRDHQHRGELPAKEEIRPENFFSWALEFKGYQALTKVEGLPHGARVEVAGLGAVVGTPMVSVVTPPETYSALLEAYVAATSLNQSLLNENSRLKTEIQSLTIVAPKCVGI</sequence>
<gene>
    <name evidence="1" type="ORF">CNE99_03960</name>
</gene>
<evidence type="ECO:0000313" key="2">
    <source>
        <dbReference type="Proteomes" id="UP000219327"/>
    </source>
</evidence>
<name>A0A2A5WUW3_9GAMM</name>
<organism evidence="1 2">
    <name type="scientific">OM182 bacterium MED-G24</name>
    <dbReference type="NCBI Taxonomy" id="1986255"/>
    <lineage>
        <taxon>Bacteria</taxon>
        <taxon>Pseudomonadati</taxon>
        <taxon>Pseudomonadota</taxon>
        <taxon>Gammaproteobacteria</taxon>
        <taxon>OMG group</taxon>
        <taxon>OM182 clade</taxon>
    </lineage>
</organism>
<protein>
    <submittedName>
        <fullName evidence="1">Uncharacterized protein</fullName>
    </submittedName>
</protein>
<dbReference type="EMBL" id="NTKD01000013">
    <property type="protein sequence ID" value="PDH40325.1"/>
    <property type="molecule type" value="Genomic_DNA"/>
</dbReference>
<proteinExistence type="predicted"/>
<reference evidence="1 2" key="1">
    <citation type="submission" date="2017-08" db="EMBL/GenBank/DDBJ databases">
        <title>Fine stratification of microbial communities through a metagenomic profile of the photic zone.</title>
        <authorList>
            <person name="Haro-Moreno J.M."/>
            <person name="Lopez-Perez M."/>
            <person name="De La Torre J."/>
            <person name="Picazo A."/>
            <person name="Camacho A."/>
            <person name="Rodriguez-Valera F."/>
        </authorList>
    </citation>
    <scope>NUCLEOTIDE SEQUENCE [LARGE SCALE GENOMIC DNA]</scope>
    <source>
        <strain evidence="1">MED-G24</strain>
    </source>
</reference>
<comment type="caution">
    <text evidence="1">The sequence shown here is derived from an EMBL/GenBank/DDBJ whole genome shotgun (WGS) entry which is preliminary data.</text>
</comment>